<keyword evidence="5" id="KW-1133">Transmembrane helix</keyword>
<evidence type="ECO:0000313" key="6">
    <source>
        <dbReference type="EMBL" id="KAK8882725.1"/>
    </source>
</evidence>
<comment type="function">
    <text evidence="4">Catalytic component of the signal peptidase complex (SPC) which catalyzes the cleavage of N-terminal signal sequences from nascent proteins as they are translocated into the lumen of the endoplasmic reticulum. Specifically cleaves N-terminal signal peptides that contain a hydrophobic alpha-helix (h-region) shorter than 18-20 amino acids.</text>
</comment>
<sequence>MSQRHKDSFIHRFFFGDGIESSFMSLFQRIVSVANMVLSSVTIWMILVLIFKNNMPLVVVLSDSMKPDFQRGDLLLATGKTWKDIFPIGEVCAYNIRTSPVPIVHRMIETHISGTKKLILTKGDNNHEPDNWLYRGEQFYYNDKVETKLEGVLPCIGWISILVKEDKRVSIVFILFLVYMSFRNPDD</sequence>
<feature type="transmembrane region" description="Helical" evidence="5">
    <location>
        <begin position="30"/>
        <end position="51"/>
    </location>
</feature>
<evidence type="ECO:0000256" key="4">
    <source>
        <dbReference type="ARBA" id="ARBA00045533"/>
    </source>
</evidence>
<accession>A0ABR2JY04</accession>
<comment type="caution">
    <text evidence="6">The sequence shown here is derived from an EMBL/GenBank/DDBJ whole genome shotgun (WGS) entry which is preliminary data.</text>
</comment>
<protein>
    <recommendedName>
        <fullName evidence="2">Signal peptidase complex catalytic subunit SEC11</fullName>
    </recommendedName>
    <alternativeName>
        <fullName evidence="3">Signal peptidase complex catalytic subunit sec11</fullName>
    </alternativeName>
</protein>
<keyword evidence="7" id="KW-1185">Reference proteome</keyword>
<keyword evidence="5" id="KW-0472">Membrane</keyword>
<organism evidence="6 7">
    <name type="scientific">Tritrichomonas musculus</name>
    <dbReference type="NCBI Taxonomy" id="1915356"/>
    <lineage>
        <taxon>Eukaryota</taxon>
        <taxon>Metamonada</taxon>
        <taxon>Parabasalia</taxon>
        <taxon>Tritrichomonadida</taxon>
        <taxon>Tritrichomonadidae</taxon>
        <taxon>Tritrichomonas</taxon>
    </lineage>
</organism>
<evidence type="ECO:0000256" key="3">
    <source>
        <dbReference type="ARBA" id="ARBA00021755"/>
    </source>
</evidence>
<evidence type="ECO:0000256" key="1">
    <source>
        <dbReference type="ARBA" id="ARBA00004648"/>
    </source>
</evidence>
<comment type="subcellular location">
    <subcellularLocation>
        <location evidence="1">Endoplasmic reticulum membrane</location>
        <topology evidence="1">Single-pass type II membrane protein</topology>
    </subcellularLocation>
</comment>
<dbReference type="EMBL" id="JAPFFF010000009">
    <property type="protein sequence ID" value="KAK8882725.1"/>
    <property type="molecule type" value="Genomic_DNA"/>
</dbReference>
<dbReference type="InterPro" id="IPR001733">
    <property type="entry name" value="Peptidase_S26B"/>
</dbReference>
<dbReference type="CDD" id="cd06530">
    <property type="entry name" value="S26_SPase_I"/>
    <property type="match status" value="1"/>
</dbReference>
<reference evidence="6 7" key="1">
    <citation type="submission" date="2024-04" db="EMBL/GenBank/DDBJ databases">
        <title>Tritrichomonas musculus Genome.</title>
        <authorList>
            <person name="Alves-Ferreira E."/>
            <person name="Grigg M."/>
            <person name="Lorenzi H."/>
            <person name="Galac M."/>
        </authorList>
    </citation>
    <scope>NUCLEOTIDE SEQUENCE [LARGE SCALE GENOMIC DNA]</scope>
    <source>
        <strain evidence="6 7">EAF2021</strain>
    </source>
</reference>
<evidence type="ECO:0000256" key="2">
    <source>
        <dbReference type="ARBA" id="ARBA00019685"/>
    </source>
</evidence>
<keyword evidence="5" id="KW-0812">Transmembrane</keyword>
<dbReference type="InterPro" id="IPR019533">
    <property type="entry name" value="Peptidase_S26"/>
</dbReference>
<dbReference type="NCBIfam" id="TIGR02228">
    <property type="entry name" value="sigpep_I_arch"/>
    <property type="match status" value="1"/>
</dbReference>
<dbReference type="PRINTS" id="PR00728">
    <property type="entry name" value="SIGNALPTASE"/>
</dbReference>
<evidence type="ECO:0000313" key="7">
    <source>
        <dbReference type="Proteomes" id="UP001470230"/>
    </source>
</evidence>
<gene>
    <name evidence="6" type="ORF">M9Y10_045366</name>
</gene>
<name>A0ABR2JY04_9EUKA</name>
<dbReference type="Proteomes" id="UP001470230">
    <property type="component" value="Unassembled WGS sequence"/>
</dbReference>
<evidence type="ECO:0000256" key="5">
    <source>
        <dbReference type="SAM" id="Phobius"/>
    </source>
</evidence>
<dbReference type="PANTHER" id="PTHR10806">
    <property type="entry name" value="SIGNAL PEPTIDASE COMPLEX CATALYTIC SUBUNIT SEC11"/>
    <property type="match status" value="1"/>
</dbReference>
<proteinExistence type="predicted"/>
<dbReference type="PANTHER" id="PTHR10806:SF6">
    <property type="entry name" value="SIGNAL PEPTIDASE COMPLEX CATALYTIC SUBUNIT SEC11"/>
    <property type="match status" value="1"/>
</dbReference>